<sequence>MSWQKDNEQQFYSGSAIIHLDADSFFASCEQAIHPEYRGKPVITGKERGIVSAASYEAKRLGIGRGTPLFEVRKICPNAIIVPSDYETYSLFSKRIFTIMRRFSPIIEEYSIDEAFADISGLRRPLNMSYPQIALRIKETVEKELGITVSVGLAPTKVLAKVGSKWNKPSGLTIISKEDIRLYLENLPVEKVWGIGPQTTKHLNKHGIKTALEFVKTPYPWIKANLTKPHVEIWLELRGESVYPVSSELKEDYSSVSKFKTFTPPSKDRNFIFSQLSKNLENAFIKARRHNLATQKIVAILRTQEFKHASLEAKLNRPTSFPNEAIPMVKKMFEQIYYSGTLYRATGIILLSLEENNSTQLTLFEDPLKFGKIEKLYASIDELATRYGKHTIFLGSSYYANNLKSHLSERGDIPDTQKTRIGQVNERKFLNLPIFMNKLD</sequence>
<dbReference type="PROSITE" id="PS50173">
    <property type="entry name" value="UMUC"/>
    <property type="match status" value="1"/>
</dbReference>
<proteinExistence type="inferred from homology"/>
<dbReference type="GO" id="GO:0042276">
    <property type="term" value="P:error-prone translesion synthesis"/>
    <property type="evidence" value="ECO:0007669"/>
    <property type="project" value="TreeGrafter"/>
</dbReference>
<dbReference type="EC" id="2.7.7.7" evidence="3"/>
<accession>A0A0G0WA65</accession>
<reference evidence="3 4" key="1">
    <citation type="journal article" date="2015" name="Nature">
        <title>rRNA introns, odd ribosomes, and small enigmatic genomes across a large radiation of phyla.</title>
        <authorList>
            <person name="Brown C.T."/>
            <person name="Hug L.A."/>
            <person name="Thomas B.C."/>
            <person name="Sharon I."/>
            <person name="Castelle C.J."/>
            <person name="Singh A."/>
            <person name="Wilkins M.J."/>
            <person name="Williams K.H."/>
            <person name="Banfield J.F."/>
        </authorList>
    </citation>
    <scope>NUCLEOTIDE SEQUENCE [LARGE SCALE GENOMIC DNA]</scope>
</reference>
<dbReference type="InterPro" id="IPR024728">
    <property type="entry name" value="PolY_HhH_motif"/>
</dbReference>
<dbReference type="InterPro" id="IPR001126">
    <property type="entry name" value="UmuC"/>
</dbReference>
<dbReference type="Proteomes" id="UP000033869">
    <property type="component" value="Unassembled WGS sequence"/>
</dbReference>
<dbReference type="SUPFAM" id="SSF56672">
    <property type="entry name" value="DNA/RNA polymerases"/>
    <property type="match status" value="1"/>
</dbReference>
<dbReference type="GO" id="GO:0003684">
    <property type="term" value="F:damaged DNA binding"/>
    <property type="evidence" value="ECO:0007669"/>
    <property type="project" value="InterPro"/>
</dbReference>
<dbReference type="PATRIC" id="fig|1618344.3.peg.293"/>
<dbReference type="InterPro" id="IPR043502">
    <property type="entry name" value="DNA/RNA_pol_sf"/>
</dbReference>
<keyword evidence="3" id="KW-0548">Nucleotidyltransferase</keyword>
<dbReference type="GO" id="GO:0009432">
    <property type="term" value="P:SOS response"/>
    <property type="evidence" value="ECO:0007669"/>
    <property type="project" value="TreeGrafter"/>
</dbReference>
<dbReference type="PANTHER" id="PTHR11076">
    <property type="entry name" value="DNA REPAIR POLYMERASE UMUC / TRANSFERASE FAMILY MEMBER"/>
    <property type="match status" value="1"/>
</dbReference>
<dbReference type="InterPro" id="IPR050116">
    <property type="entry name" value="DNA_polymerase-Y"/>
</dbReference>
<dbReference type="GO" id="GO:0006281">
    <property type="term" value="P:DNA repair"/>
    <property type="evidence" value="ECO:0007669"/>
    <property type="project" value="InterPro"/>
</dbReference>
<keyword evidence="3" id="KW-0808">Transferase</keyword>
<dbReference type="Pfam" id="PF00817">
    <property type="entry name" value="IMS"/>
    <property type="match status" value="1"/>
</dbReference>
<dbReference type="Gene3D" id="1.10.150.20">
    <property type="entry name" value="5' to 3' exonuclease, C-terminal subdomain"/>
    <property type="match status" value="1"/>
</dbReference>
<dbReference type="Gene3D" id="3.30.1490.100">
    <property type="entry name" value="DNA polymerase, Y-family, little finger domain"/>
    <property type="match status" value="1"/>
</dbReference>
<evidence type="ECO:0000256" key="1">
    <source>
        <dbReference type="ARBA" id="ARBA00010945"/>
    </source>
</evidence>
<evidence type="ECO:0000313" key="3">
    <source>
        <dbReference type="EMBL" id="KKS09875.1"/>
    </source>
</evidence>
<dbReference type="Gene3D" id="3.30.70.270">
    <property type="match status" value="1"/>
</dbReference>
<dbReference type="InterPro" id="IPR043128">
    <property type="entry name" value="Rev_trsase/Diguanyl_cyclase"/>
</dbReference>
<dbReference type="Pfam" id="PF11799">
    <property type="entry name" value="IMS_C"/>
    <property type="match status" value="1"/>
</dbReference>
<dbReference type="PANTHER" id="PTHR11076:SF34">
    <property type="entry name" value="PROTEIN UMUC"/>
    <property type="match status" value="1"/>
</dbReference>
<dbReference type="InterPro" id="IPR022880">
    <property type="entry name" value="DNApol_IV"/>
</dbReference>
<gene>
    <name evidence="3" type="ORF">UU65_C0001G0280</name>
</gene>
<dbReference type="InterPro" id="IPR017961">
    <property type="entry name" value="DNA_pol_Y-fam_little_finger"/>
</dbReference>
<comment type="similarity">
    <text evidence="1">Belongs to the DNA polymerase type-Y family.</text>
</comment>
<comment type="caution">
    <text evidence="3">The sequence shown here is derived from an EMBL/GenBank/DDBJ whole genome shotgun (WGS) entry which is preliminary data.</text>
</comment>
<dbReference type="Gene3D" id="3.40.1170.60">
    <property type="match status" value="1"/>
</dbReference>
<feature type="domain" description="UmuC" evidence="2">
    <location>
        <begin position="17"/>
        <end position="196"/>
    </location>
</feature>
<name>A0A0G0WA65_UNCC2</name>
<evidence type="ECO:0000259" key="2">
    <source>
        <dbReference type="PROSITE" id="PS50173"/>
    </source>
</evidence>
<dbReference type="EMBL" id="LCBL01000001">
    <property type="protein sequence ID" value="KKS09875.1"/>
    <property type="molecule type" value="Genomic_DNA"/>
</dbReference>
<dbReference type="InterPro" id="IPR036775">
    <property type="entry name" value="DNA_pol_Y-fam_lit_finger_sf"/>
</dbReference>
<dbReference type="CDD" id="cd03586">
    <property type="entry name" value="PolY_Pol_IV_kappa"/>
    <property type="match status" value="1"/>
</dbReference>
<dbReference type="AlphaFoldDB" id="A0A0G0WA65"/>
<dbReference type="GO" id="GO:0003887">
    <property type="term" value="F:DNA-directed DNA polymerase activity"/>
    <property type="evidence" value="ECO:0007669"/>
    <property type="project" value="UniProtKB-EC"/>
</dbReference>
<dbReference type="Pfam" id="PF11798">
    <property type="entry name" value="IMS_HHH"/>
    <property type="match status" value="1"/>
</dbReference>
<dbReference type="GO" id="GO:0005829">
    <property type="term" value="C:cytosol"/>
    <property type="evidence" value="ECO:0007669"/>
    <property type="project" value="TreeGrafter"/>
</dbReference>
<organism evidence="3 4">
    <name type="scientific">candidate division CPR2 bacterium GW2011_GWC1_41_48</name>
    <dbReference type="NCBI Taxonomy" id="1618344"/>
    <lineage>
        <taxon>Bacteria</taxon>
        <taxon>Bacteria division CPR2</taxon>
    </lineage>
</organism>
<evidence type="ECO:0000313" key="4">
    <source>
        <dbReference type="Proteomes" id="UP000033869"/>
    </source>
</evidence>
<dbReference type="SUPFAM" id="SSF100879">
    <property type="entry name" value="Lesion bypass DNA polymerase (Y-family), little finger domain"/>
    <property type="match status" value="1"/>
</dbReference>
<protein>
    <submittedName>
        <fullName evidence="3">Nucleotidyltransferase/DNA polymerase protein, DNA polymerase IV</fullName>
        <ecNumber evidence="3">2.7.7.7</ecNumber>
    </submittedName>
</protein>